<evidence type="ECO:0000256" key="3">
    <source>
        <dbReference type="ARBA" id="ARBA00022606"/>
    </source>
</evidence>
<dbReference type="PANTHER" id="PTHR21137">
    <property type="entry name" value="ODORANT RECEPTOR"/>
    <property type="match status" value="1"/>
</dbReference>
<evidence type="ECO:0000256" key="2">
    <source>
        <dbReference type="ARBA" id="ARBA00022475"/>
    </source>
</evidence>
<dbReference type="AlphaFoldDB" id="A0A3L9LU48"/>
<feature type="transmembrane region" description="Helical" evidence="10">
    <location>
        <begin position="281"/>
        <end position="301"/>
    </location>
</feature>
<dbReference type="GeneID" id="107273321"/>
<keyword evidence="6 10" id="KW-1133">Transmembrane helix</keyword>
<gene>
    <name evidence="12" type="primary">LOC107273321</name>
</gene>
<keyword evidence="3 10" id="KW-0716">Sensory transduction</keyword>
<keyword evidence="5 10" id="KW-0552">Olfaction</keyword>
<keyword evidence="9 10" id="KW-0807">Transducer</keyword>
<keyword evidence="2" id="KW-1003">Cell membrane</keyword>
<comment type="similarity">
    <text evidence="10">Belongs to the insect chemoreceptor superfamily. Heteromeric odorant receptor channel (TC 1.A.69) family.</text>
</comment>
<evidence type="ECO:0000256" key="5">
    <source>
        <dbReference type="ARBA" id="ARBA00022725"/>
    </source>
</evidence>
<evidence type="ECO:0000256" key="10">
    <source>
        <dbReference type="RuleBase" id="RU351113"/>
    </source>
</evidence>
<evidence type="ECO:0000256" key="6">
    <source>
        <dbReference type="ARBA" id="ARBA00022989"/>
    </source>
</evidence>
<keyword evidence="4 10" id="KW-0812">Transmembrane</keyword>
<comment type="subcellular location">
    <subcellularLocation>
        <location evidence="1 10">Cell membrane</location>
        <topology evidence="1 10">Multi-pass membrane protein</topology>
    </subcellularLocation>
</comment>
<reference evidence="12" key="1">
    <citation type="submission" date="2025-08" db="UniProtKB">
        <authorList>
            <consortium name="RefSeq"/>
        </authorList>
    </citation>
    <scope>IDENTIFICATION</scope>
</reference>
<dbReference type="InterPro" id="IPR004117">
    <property type="entry name" value="7tm6_olfct_rcpt"/>
</dbReference>
<comment type="caution">
    <text evidence="10">Lacks conserved residue(s) required for the propagation of feature annotation.</text>
</comment>
<evidence type="ECO:0000256" key="7">
    <source>
        <dbReference type="ARBA" id="ARBA00023136"/>
    </source>
</evidence>
<dbReference type="GO" id="GO:0005549">
    <property type="term" value="F:odorant binding"/>
    <property type="evidence" value="ECO:0007669"/>
    <property type="project" value="InterPro"/>
</dbReference>
<dbReference type="OrthoDB" id="6597368at2759"/>
<dbReference type="Pfam" id="PF02949">
    <property type="entry name" value="7tm_6"/>
    <property type="match status" value="1"/>
</dbReference>
<name>A0A3L9LU48_CEPCN</name>
<evidence type="ECO:0000256" key="9">
    <source>
        <dbReference type="ARBA" id="ARBA00023224"/>
    </source>
</evidence>
<accession>A0A3L9LU48</accession>
<dbReference type="GO" id="GO:0005886">
    <property type="term" value="C:plasma membrane"/>
    <property type="evidence" value="ECO:0007669"/>
    <property type="project" value="UniProtKB-SubCell"/>
</dbReference>
<keyword evidence="8 10" id="KW-0675">Receptor</keyword>
<evidence type="ECO:0000256" key="8">
    <source>
        <dbReference type="ARBA" id="ARBA00023170"/>
    </source>
</evidence>
<feature type="transmembrane region" description="Helical" evidence="10">
    <location>
        <begin position="249"/>
        <end position="269"/>
    </location>
</feature>
<organism evidence="11 12">
    <name type="scientific">Cephus cinctus</name>
    <name type="common">Wheat stem sawfly</name>
    <dbReference type="NCBI Taxonomy" id="211228"/>
    <lineage>
        <taxon>Eukaryota</taxon>
        <taxon>Metazoa</taxon>
        <taxon>Ecdysozoa</taxon>
        <taxon>Arthropoda</taxon>
        <taxon>Hexapoda</taxon>
        <taxon>Insecta</taxon>
        <taxon>Pterygota</taxon>
        <taxon>Neoptera</taxon>
        <taxon>Endopterygota</taxon>
        <taxon>Hymenoptera</taxon>
        <taxon>Cephoidea</taxon>
        <taxon>Cephidae</taxon>
        <taxon>Cephus</taxon>
    </lineage>
</organism>
<protein>
    <recommendedName>
        <fullName evidence="10">Odorant receptor</fullName>
    </recommendedName>
</protein>
<keyword evidence="7 10" id="KW-0472">Membrane</keyword>
<evidence type="ECO:0000256" key="1">
    <source>
        <dbReference type="ARBA" id="ARBA00004651"/>
    </source>
</evidence>
<dbReference type="PANTHER" id="PTHR21137:SF35">
    <property type="entry name" value="ODORANT RECEPTOR 19A-RELATED"/>
    <property type="match status" value="1"/>
</dbReference>
<dbReference type="GO" id="GO:0004984">
    <property type="term" value="F:olfactory receptor activity"/>
    <property type="evidence" value="ECO:0007669"/>
    <property type="project" value="InterPro"/>
</dbReference>
<sequence length="378" mass="43530">MSPFALYFRIYKFCGVWRPTDSSRCFKAFYNIYSALSLFGMCSLTILQFTEIITNTHNTDDITTNSFILLSMVNSCFKAVCVLRHRNEIIGLIAMLVGSIYYKARDPEEIKIQEKFNNILWLNSRRYLILVTTSVLSNSIGSLFSHLKHRTLPYKVWLPYSLSSLKLFWLSYIHQCASLSIAAYINVTTDLFIIGMMIQICEQFEILKHRLISTNCEKTSSKSNGTILEECIRHHNYIIRCAGGVKHEFSAVVIVQLTVSAVVLCSNIYKLSRCTVNTTEFYNLILYMSCILVQLLIYCWYGNEVMLKSLEIGDAAYNMKWTELSVIERKTLAIIIQSTSRPVIFKFAFTISLSLDAYMNILKASYSTYNFLQQFSMD</sequence>
<evidence type="ECO:0000313" key="12">
    <source>
        <dbReference type="RefSeq" id="XP_015606887.1"/>
    </source>
</evidence>
<dbReference type="GO" id="GO:0007165">
    <property type="term" value="P:signal transduction"/>
    <property type="evidence" value="ECO:0007669"/>
    <property type="project" value="UniProtKB-KW"/>
</dbReference>
<keyword evidence="11" id="KW-1185">Reference proteome</keyword>
<proteinExistence type="inferred from homology"/>
<dbReference type="KEGG" id="ccin:107273321"/>
<evidence type="ECO:0000313" key="11">
    <source>
        <dbReference type="Proteomes" id="UP000694920"/>
    </source>
</evidence>
<dbReference type="Proteomes" id="UP000694920">
    <property type="component" value="Unplaced"/>
</dbReference>
<evidence type="ECO:0000256" key="4">
    <source>
        <dbReference type="ARBA" id="ARBA00022692"/>
    </source>
</evidence>
<dbReference type="RefSeq" id="XP_015606887.1">
    <property type="nucleotide sequence ID" value="XM_015751401.2"/>
</dbReference>